<keyword evidence="2" id="KW-0732">Signal</keyword>
<dbReference type="PANTHER" id="PTHR13491">
    <property type="entry name" value="ZCCHC10 PROTEIN"/>
    <property type="match status" value="1"/>
</dbReference>
<evidence type="ECO:0000313" key="4">
    <source>
        <dbReference type="Proteomes" id="UP000799772"/>
    </source>
</evidence>
<feature type="signal peptide" evidence="2">
    <location>
        <begin position="1"/>
        <end position="20"/>
    </location>
</feature>
<evidence type="ECO:0000313" key="3">
    <source>
        <dbReference type="EMBL" id="KAF2099806.1"/>
    </source>
</evidence>
<protein>
    <submittedName>
        <fullName evidence="3">Uncharacterized protein</fullName>
    </submittedName>
</protein>
<feature type="non-terminal residue" evidence="3">
    <location>
        <position position="424"/>
    </location>
</feature>
<feature type="region of interest" description="Disordered" evidence="1">
    <location>
        <begin position="302"/>
        <end position="352"/>
    </location>
</feature>
<organism evidence="3 4">
    <name type="scientific">Rhizodiscina lignyota</name>
    <dbReference type="NCBI Taxonomy" id="1504668"/>
    <lineage>
        <taxon>Eukaryota</taxon>
        <taxon>Fungi</taxon>
        <taxon>Dikarya</taxon>
        <taxon>Ascomycota</taxon>
        <taxon>Pezizomycotina</taxon>
        <taxon>Dothideomycetes</taxon>
        <taxon>Pleosporomycetidae</taxon>
        <taxon>Aulographales</taxon>
        <taxon>Rhizodiscinaceae</taxon>
        <taxon>Rhizodiscina</taxon>
    </lineage>
</organism>
<feature type="compositionally biased region" description="Low complexity" evidence="1">
    <location>
        <begin position="311"/>
        <end position="351"/>
    </location>
</feature>
<dbReference type="EMBL" id="ML978125">
    <property type="protein sequence ID" value="KAF2099806.1"/>
    <property type="molecule type" value="Genomic_DNA"/>
</dbReference>
<keyword evidence="4" id="KW-1185">Reference proteome</keyword>
<sequence length="424" mass="44362">MASRSFLFTILMGCGAYAQSQSVQFNQVLNVNGDMTLNSFQFPDGTKLETFSQTQRQVIVNQNPNPLSANMVTGSTGQPFMALQQNSVVVQTNGATDLVGAQIELPMNMQTIQQMGINPDNTFVAKLSVDRQSWQIQESLRSINSTDMTTRMVKMTMIDGEYQILGRVTTEVDDFLVPFGTSGNAVVPIPGSGIQEVEFTDGFRMSIRASQPMQMTTVPKNGIATTMLAALGPGTMSVNNFRYLVTTNLGGVVPTLNNLAAVVQIPLNAVRLQSIAQQLGATASSNMVLAIAQRPIQANPGGATGTLASVTSSSSSSESASSSTSSSSSESTSSSSSTSSTSSTTSSTTTSGVAANPAATQLLLSPTFTPIANNALFDPLNMRIAVPVSQLDGEYIITVQMQSGQSQAQPQPGAAPQPAASAAP</sequence>
<dbReference type="PANTHER" id="PTHR13491:SF0">
    <property type="entry name" value="ZINC FINGER CCHC DOMAIN-CONTAINING PROTEIN 10"/>
    <property type="match status" value="1"/>
</dbReference>
<dbReference type="InterPro" id="IPR039715">
    <property type="entry name" value="ZCCHC10"/>
</dbReference>
<accession>A0A9P4M6K6</accession>
<feature type="region of interest" description="Disordered" evidence="1">
    <location>
        <begin position="402"/>
        <end position="424"/>
    </location>
</feature>
<gene>
    <name evidence="3" type="ORF">NA57DRAFT_37555</name>
</gene>
<evidence type="ECO:0000256" key="2">
    <source>
        <dbReference type="SAM" id="SignalP"/>
    </source>
</evidence>
<evidence type="ECO:0000256" key="1">
    <source>
        <dbReference type="SAM" id="MobiDB-lite"/>
    </source>
</evidence>
<name>A0A9P4M6K6_9PEZI</name>
<dbReference type="Proteomes" id="UP000799772">
    <property type="component" value="Unassembled WGS sequence"/>
</dbReference>
<reference evidence="3" key="1">
    <citation type="journal article" date="2020" name="Stud. Mycol.">
        <title>101 Dothideomycetes genomes: a test case for predicting lifestyles and emergence of pathogens.</title>
        <authorList>
            <person name="Haridas S."/>
            <person name="Albert R."/>
            <person name="Binder M."/>
            <person name="Bloem J."/>
            <person name="Labutti K."/>
            <person name="Salamov A."/>
            <person name="Andreopoulos B."/>
            <person name="Baker S."/>
            <person name="Barry K."/>
            <person name="Bills G."/>
            <person name="Bluhm B."/>
            <person name="Cannon C."/>
            <person name="Castanera R."/>
            <person name="Culley D."/>
            <person name="Daum C."/>
            <person name="Ezra D."/>
            <person name="Gonzalez J."/>
            <person name="Henrissat B."/>
            <person name="Kuo A."/>
            <person name="Liang C."/>
            <person name="Lipzen A."/>
            <person name="Lutzoni F."/>
            <person name="Magnuson J."/>
            <person name="Mondo S."/>
            <person name="Nolan M."/>
            <person name="Ohm R."/>
            <person name="Pangilinan J."/>
            <person name="Park H.-J."/>
            <person name="Ramirez L."/>
            <person name="Alfaro M."/>
            <person name="Sun H."/>
            <person name="Tritt A."/>
            <person name="Yoshinaga Y."/>
            <person name="Zwiers L.-H."/>
            <person name="Turgeon B."/>
            <person name="Goodwin S."/>
            <person name="Spatafora J."/>
            <person name="Crous P."/>
            <person name="Grigoriev I."/>
        </authorList>
    </citation>
    <scope>NUCLEOTIDE SEQUENCE</scope>
    <source>
        <strain evidence="3">CBS 133067</strain>
    </source>
</reference>
<feature type="chain" id="PRO_5040267869" evidence="2">
    <location>
        <begin position="21"/>
        <end position="424"/>
    </location>
</feature>
<dbReference type="OrthoDB" id="6513042at2759"/>
<dbReference type="AlphaFoldDB" id="A0A9P4M6K6"/>
<comment type="caution">
    <text evidence="3">The sequence shown here is derived from an EMBL/GenBank/DDBJ whole genome shotgun (WGS) entry which is preliminary data.</text>
</comment>
<proteinExistence type="predicted"/>